<evidence type="ECO:0000313" key="13">
    <source>
        <dbReference type="Proteomes" id="UP000076715"/>
    </source>
</evidence>
<sequence length="414" mass="47928">MKELTRYFYNIFIDKGISKDLSEYLNILIGLSILVFILFFIYIILKRVFLTIFKSYASKSRNTFDDFLVKNKTFDYLAHIVPLSLTIWIVPMLFISFPTAEKYLEIIFDIMVIILTIWVLRSILRTFRDYLKSLSSFKDKPIDSYVQVFMIFVWTIGGIFIFSSMTGKSIWTFLTALGAMSAVILLIFKDTILGFVASIQVAVNDTVRIGDWITMEKYGADGDVVEINLSSVKVQNFDKTITTIPTYHLTSESFRNWRGMMDSGGRRIKRSLLIKTGSISFLSNDDIERLKKVTLIGEYLENKQQEISLYNQNNNIDKSNPVNGRNLTNMGVFRIYVASYLENHPYINKEMTIMSRQLAPSAQGIPLEIYAFSNDKVWKNYENIMADIFDHLLSAIPYFNLDVFELNFDITNKE</sequence>
<accession>A0A162CWJ5</accession>
<name>A0A162CWJ5_9FLAO</name>
<proteinExistence type="predicted"/>
<evidence type="ECO:0000256" key="7">
    <source>
        <dbReference type="ARBA" id="ARBA00023136"/>
    </source>
</evidence>
<reference evidence="12 13" key="1">
    <citation type="submission" date="2016-01" db="EMBL/GenBank/DDBJ databases">
        <title>The draft genome sequence of Aquimarina sp. RZW4-3-2.</title>
        <authorList>
            <person name="Wang Y."/>
        </authorList>
    </citation>
    <scope>NUCLEOTIDE SEQUENCE [LARGE SCALE GENOMIC DNA]</scope>
    <source>
        <strain evidence="12 13">RZW4-3-2</strain>
    </source>
</reference>
<keyword evidence="6" id="KW-0346">Stress response</keyword>
<evidence type="ECO:0000256" key="9">
    <source>
        <dbReference type="ARBA" id="ARBA00093659"/>
    </source>
</evidence>
<dbReference type="InterPro" id="IPR030192">
    <property type="entry name" value="YbdG"/>
</dbReference>
<comment type="subcellular location">
    <subcellularLocation>
        <location evidence="1">Cell inner membrane</location>
        <topology evidence="1">Multi-pass membrane protein</topology>
    </subcellularLocation>
</comment>
<dbReference type="EMBL" id="LQRT01000002">
    <property type="protein sequence ID" value="KZS42129.1"/>
    <property type="molecule type" value="Genomic_DNA"/>
</dbReference>
<dbReference type="InterPro" id="IPR006685">
    <property type="entry name" value="MscS_channel_2nd"/>
</dbReference>
<feature type="transmembrane region" description="Helical" evidence="10">
    <location>
        <begin position="145"/>
        <end position="164"/>
    </location>
</feature>
<dbReference type="RefSeq" id="WP_066309271.1">
    <property type="nucleotide sequence ID" value="NZ_LQRT01000002.1"/>
</dbReference>
<evidence type="ECO:0000256" key="10">
    <source>
        <dbReference type="SAM" id="Phobius"/>
    </source>
</evidence>
<dbReference type="SUPFAM" id="SSF50182">
    <property type="entry name" value="Sm-like ribonucleoproteins"/>
    <property type="match status" value="1"/>
</dbReference>
<feature type="transmembrane region" description="Helical" evidence="10">
    <location>
        <begin position="76"/>
        <end position="97"/>
    </location>
</feature>
<dbReference type="AlphaFoldDB" id="A0A162CWJ5"/>
<keyword evidence="5 10" id="KW-1133">Transmembrane helix</keyword>
<evidence type="ECO:0000259" key="11">
    <source>
        <dbReference type="Pfam" id="PF00924"/>
    </source>
</evidence>
<evidence type="ECO:0000256" key="5">
    <source>
        <dbReference type="ARBA" id="ARBA00022989"/>
    </source>
</evidence>
<dbReference type="InterPro" id="IPR023408">
    <property type="entry name" value="MscS_beta-dom_sf"/>
</dbReference>
<dbReference type="GO" id="GO:0071470">
    <property type="term" value="P:cellular response to osmotic stress"/>
    <property type="evidence" value="ECO:0007669"/>
    <property type="project" value="InterPro"/>
</dbReference>
<evidence type="ECO:0000256" key="3">
    <source>
        <dbReference type="ARBA" id="ARBA00022519"/>
    </source>
</evidence>
<evidence type="ECO:0000256" key="4">
    <source>
        <dbReference type="ARBA" id="ARBA00022692"/>
    </source>
</evidence>
<dbReference type="STRING" id="1642818.AWE51_01410"/>
<feature type="transmembrane region" description="Helical" evidence="10">
    <location>
        <begin position="103"/>
        <end position="124"/>
    </location>
</feature>
<protein>
    <recommendedName>
        <fullName evidence="8">Mechanosensing system component YbdG</fullName>
    </recommendedName>
    <alternativeName>
        <fullName evidence="9">Mechanosensitive channel homolog YbdG</fullName>
    </alternativeName>
</protein>
<evidence type="ECO:0000256" key="6">
    <source>
        <dbReference type="ARBA" id="ARBA00023016"/>
    </source>
</evidence>
<keyword evidence="3" id="KW-0997">Cell inner membrane</keyword>
<dbReference type="PANTHER" id="PTHR30414:SF0">
    <property type="entry name" value="MINICONDUCTANCE MECHANOSENSITIVE CHANNEL YBDG"/>
    <property type="match status" value="1"/>
</dbReference>
<dbReference type="GO" id="GO:0008381">
    <property type="term" value="F:mechanosensitive monoatomic ion channel activity"/>
    <property type="evidence" value="ECO:0007669"/>
    <property type="project" value="InterPro"/>
</dbReference>
<evidence type="ECO:0000256" key="2">
    <source>
        <dbReference type="ARBA" id="ARBA00022475"/>
    </source>
</evidence>
<comment type="caution">
    <text evidence="12">The sequence shown here is derived from an EMBL/GenBank/DDBJ whole genome shotgun (WGS) entry which is preliminary data.</text>
</comment>
<keyword evidence="13" id="KW-1185">Reference proteome</keyword>
<keyword evidence="4 10" id="KW-0812">Transmembrane</keyword>
<keyword evidence="7 10" id="KW-0472">Membrane</keyword>
<keyword evidence="2" id="KW-1003">Cell membrane</keyword>
<evidence type="ECO:0000313" key="12">
    <source>
        <dbReference type="EMBL" id="KZS42129.1"/>
    </source>
</evidence>
<feature type="transmembrane region" description="Helical" evidence="10">
    <location>
        <begin position="24"/>
        <end position="45"/>
    </location>
</feature>
<dbReference type="OrthoDB" id="9775207at2"/>
<dbReference type="Proteomes" id="UP000076715">
    <property type="component" value="Unassembled WGS sequence"/>
</dbReference>
<evidence type="ECO:0000256" key="1">
    <source>
        <dbReference type="ARBA" id="ARBA00004429"/>
    </source>
</evidence>
<gene>
    <name evidence="12" type="ORF">AWE51_01410</name>
</gene>
<dbReference type="GO" id="GO:0005886">
    <property type="term" value="C:plasma membrane"/>
    <property type="evidence" value="ECO:0007669"/>
    <property type="project" value="UniProtKB-SubCell"/>
</dbReference>
<organism evidence="12 13">
    <name type="scientific">Aquimarina aggregata</name>
    <dbReference type="NCBI Taxonomy" id="1642818"/>
    <lineage>
        <taxon>Bacteria</taxon>
        <taxon>Pseudomonadati</taxon>
        <taxon>Bacteroidota</taxon>
        <taxon>Flavobacteriia</taxon>
        <taxon>Flavobacteriales</taxon>
        <taxon>Flavobacteriaceae</taxon>
        <taxon>Aquimarina</taxon>
    </lineage>
</organism>
<feature type="transmembrane region" description="Helical" evidence="10">
    <location>
        <begin position="170"/>
        <end position="188"/>
    </location>
</feature>
<feature type="domain" description="Mechanosensitive ion channel MscS" evidence="11">
    <location>
        <begin position="190"/>
        <end position="258"/>
    </location>
</feature>
<evidence type="ECO:0000256" key="8">
    <source>
        <dbReference type="ARBA" id="ARBA00093630"/>
    </source>
</evidence>
<dbReference type="Gene3D" id="2.30.30.60">
    <property type="match status" value="1"/>
</dbReference>
<dbReference type="Pfam" id="PF00924">
    <property type="entry name" value="MS_channel_2nd"/>
    <property type="match status" value="1"/>
</dbReference>
<dbReference type="FunFam" id="2.30.30.60:FF:000002">
    <property type="entry name" value="Mechanosensitive ion channel family protein"/>
    <property type="match status" value="1"/>
</dbReference>
<dbReference type="PANTHER" id="PTHR30414">
    <property type="entry name" value="MINICONDUCTANCE MECHANOSENSITIVE CHANNEL YBDG"/>
    <property type="match status" value="1"/>
</dbReference>
<dbReference type="InterPro" id="IPR010920">
    <property type="entry name" value="LSM_dom_sf"/>
</dbReference>